<keyword evidence="4" id="KW-1185">Reference proteome</keyword>
<organism evidence="2 3">
    <name type="scientific">Selenomonas sputigena (strain ATCC 35185 / DSM 20758 / CCUG 44933 / VPI D19B-28)</name>
    <dbReference type="NCBI Taxonomy" id="546271"/>
    <lineage>
        <taxon>Bacteria</taxon>
        <taxon>Bacillati</taxon>
        <taxon>Bacillota</taxon>
        <taxon>Negativicutes</taxon>
        <taxon>Selenomonadales</taxon>
        <taxon>Selenomonadaceae</taxon>
        <taxon>Selenomonas</taxon>
    </lineage>
</organism>
<dbReference type="NCBIfam" id="TIGR01484">
    <property type="entry name" value="HAD-SF-IIB"/>
    <property type="match status" value="1"/>
</dbReference>
<sequence>MRKAVFFDLDGTIIDVTHKRPLPTEAVRTAIHRLQEAGHYAFVATGRPYSFIEQGLLDLGFDGFVLMNGAVVMVGGEIIFQKPLPPPLVCRIVRLAQEKGLDFCQESVDFTYMGAECKGLEAFFRSFDVPLDFFRRDFSWRDVVTYKMEFYAAERTSFADFLQLPGVTGLVDAAHGRNFELYSAHESKGTGILHALEYIGVPVEESYAFGDGENDIEMMQTVAHALVMGNANESLLPHAETVVPTVLEDGAAWGIEHCILQND</sequence>
<dbReference type="Gene3D" id="3.40.50.1000">
    <property type="entry name" value="HAD superfamily/HAD-like"/>
    <property type="match status" value="1"/>
</dbReference>
<keyword evidence="2" id="KW-0378">Hydrolase</keyword>
<reference evidence="1 4" key="2">
    <citation type="submission" date="2011-04" db="EMBL/GenBank/DDBJ databases">
        <title>The complete genome of Selenomonas sputigena DSM 20758.</title>
        <authorList>
            <consortium name="US DOE Joint Genome Institute (JGI-PGF)"/>
            <person name="Lucas S."/>
            <person name="Copeland A."/>
            <person name="Lapidus A."/>
            <person name="Bruce D."/>
            <person name="Goodwin L."/>
            <person name="Pitluck S."/>
            <person name="Peters L."/>
            <person name="Kyrpides N."/>
            <person name="Mavromatis K."/>
            <person name="Ivanova N."/>
            <person name="Ovchinnikova G."/>
            <person name="Teshima H."/>
            <person name="Detter J.C."/>
            <person name="Tapia R."/>
            <person name="Han C."/>
            <person name="Land M."/>
            <person name="Hauser L."/>
            <person name="Markowitz V."/>
            <person name="Cheng J.-F."/>
            <person name="Hugenholtz P."/>
            <person name="Woyke T."/>
            <person name="Wu D."/>
            <person name="Gronow S."/>
            <person name="Wellnitz S."/>
            <person name="Schneider S."/>
            <person name="Klenk H.-P."/>
            <person name="Eisen J.A."/>
        </authorList>
    </citation>
    <scope>NUCLEOTIDE SEQUENCE [LARGE SCALE GENOMIC DNA]</scope>
    <source>
        <strain evidence="1">ATCC 35185</strain>
        <strain evidence="4">ATCC 35185 / DSM 20758 / VPI D19B-28</strain>
    </source>
</reference>
<evidence type="ECO:0000313" key="4">
    <source>
        <dbReference type="Proteomes" id="UP000011124"/>
    </source>
</evidence>
<dbReference type="GO" id="GO:0005829">
    <property type="term" value="C:cytosol"/>
    <property type="evidence" value="ECO:0007669"/>
    <property type="project" value="TreeGrafter"/>
</dbReference>
<dbReference type="Proteomes" id="UP000003505">
    <property type="component" value="Unassembled WGS sequence"/>
</dbReference>
<dbReference type="Gene3D" id="3.30.1240.10">
    <property type="match status" value="1"/>
</dbReference>
<reference evidence="2 3" key="1">
    <citation type="submission" date="2009-09" db="EMBL/GenBank/DDBJ databases">
        <authorList>
            <person name="Weinstock G."/>
            <person name="Sodergren E."/>
            <person name="Clifton S."/>
            <person name="Fulton L."/>
            <person name="Fulton B."/>
            <person name="Courtney L."/>
            <person name="Fronick C."/>
            <person name="Harrison M."/>
            <person name="Strong C."/>
            <person name="Farmer C."/>
            <person name="Delahaunty K."/>
            <person name="Markovic C."/>
            <person name="Hall O."/>
            <person name="Minx P."/>
            <person name="Tomlinson C."/>
            <person name="Mitreva M."/>
            <person name="Nelson J."/>
            <person name="Hou S."/>
            <person name="Wollam A."/>
            <person name="Pepin K.H."/>
            <person name="Johnson M."/>
            <person name="Bhonagiri V."/>
            <person name="Nash W.E."/>
            <person name="Warren W."/>
            <person name="Chinwalla A."/>
            <person name="Mardis E.R."/>
            <person name="Wilson R.K."/>
        </authorList>
    </citation>
    <scope>NUCLEOTIDE SEQUENCE [LARGE SCALE GENOMIC DNA]</scope>
    <source>
        <strain evidence="2">ATCC 35185</strain>
        <strain evidence="3">ATCC 35185 / DSM 20758 / VPI D19B-28</strain>
    </source>
</reference>
<dbReference type="Pfam" id="PF08282">
    <property type="entry name" value="Hydrolase_3"/>
    <property type="match status" value="1"/>
</dbReference>
<dbReference type="AlphaFoldDB" id="C9LVP6"/>
<name>C9LVP6_SELS3</name>
<accession>C9LVP6</accession>
<dbReference type="STRING" id="546271.Selsp_0790"/>
<gene>
    <name evidence="1" type="ordered locus">Selsp_0790</name>
    <name evidence="2" type="ORF">SELSPUOL_01538</name>
</gene>
<dbReference type="GO" id="GO:0000287">
    <property type="term" value="F:magnesium ion binding"/>
    <property type="evidence" value="ECO:0007669"/>
    <property type="project" value="TreeGrafter"/>
</dbReference>
<dbReference type="OrthoDB" id="9810101at2"/>
<dbReference type="eggNOG" id="COG0561">
    <property type="taxonomic scope" value="Bacteria"/>
</dbReference>
<dbReference type="KEGG" id="ssg:Selsp_0790"/>
<dbReference type="InterPro" id="IPR006379">
    <property type="entry name" value="HAD-SF_hydro_IIB"/>
</dbReference>
<evidence type="ECO:0000313" key="3">
    <source>
        <dbReference type="Proteomes" id="UP000003505"/>
    </source>
</evidence>
<dbReference type="InterPro" id="IPR023214">
    <property type="entry name" value="HAD_sf"/>
</dbReference>
<evidence type="ECO:0000313" key="1">
    <source>
        <dbReference type="EMBL" id="AEB99756.1"/>
    </source>
</evidence>
<dbReference type="InterPro" id="IPR036412">
    <property type="entry name" value="HAD-like_sf"/>
</dbReference>
<protein>
    <submittedName>
        <fullName evidence="2">HAD hydrolase, family IIB</fullName>
    </submittedName>
    <submittedName>
        <fullName evidence="1">HAD-superfamily hydrolase, subfamily IIB</fullName>
    </submittedName>
</protein>
<dbReference type="PANTHER" id="PTHR10000:SF8">
    <property type="entry name" value="HAD SUPERFAMILY HYDROLASE-LIKE, TYPE 3"/>
    <property type="match status" value="1"/>
</dbReference>
<evidence type="ECO:0000313" key="2">
    <source>
        <dbReference type="EMBL" id="EEX77071.1"/>
    </source>
</evidence>
<proteinExistence type="predicted"/>
<dbReference type="SUPFAM" id="SSF56784">
    <property type="entry name" value="HAD-like"/>
    <property type="match status" value="1"/>
</dbReference>
<dbReference type="PANTHER" id="PTHR10000">
    <property type="entry name" value="PHOSPHOSERINE PHOSPHATASE"/>
    <property type="match status" value="1"/>
</dbReference>
<dbReference type="HOGENOM" id="CLU_044146_7_2_9"/>
<dbReference type="GO" id="GO:0016791">
    <property type="term" value="F:phosphatase activity"/>
    <property type="evidence" value="ECO:0007669"/>
    <property type="project" value="TreeGrafter"/>
</dbReference>
<dbReference type="Proteomes" id="UP000011124">
    <property type="component" value="Chromosome"/>
</dbReference>
<dbReference type="RefSeq" id="WP_006192835.1">
    <property type="nucleotide sequence ID" value="NC_015437.1"/>
</dbReference>
<dbReference type="EMBL" id="ACKP02000029">
    <property type="protein sequence ID" value="EEX77071.1"/>
    <property type="molecule type" value="Genomic_DNA"/>
</dbReference>
<dbReference type="EMBL" id="CP002637">
    <property type="protein sequence ID" value="AEB99756.1"/>
    <property type="molecule type" value="Genomic_DNA"/>
</dbReference>